<keyword evidence="1" id="KW-0175">Coiled coil</keyword>
<dbReference type="InterPro" id="IPR041092">
    <property type="entry name" value="PBECR1"/>
</dbReference>
<feature type="domain" description="Phage-Barnase-EndoU-ColicinE5/D-RelE like nuclease 2" evidence="7">
    <location>
        <begin position="1092"/>
        <end position="1212"/>
    </location>
</feature>
<dbReference type="InterPro" id="IPR049522">
    <property type="entry name" value="ART-PolyVal_dom"/>
</dbReference>
<evidence type="ECO:0000259" key="3">
    <source>
        <dbReference type="Pfam" id="PF18760"/>
    </source>
</evidence>
<feature type="domain" description="Large polyvalent protein-associated" evidence="5">
    <location>
        <begin position="2056"/>
        <end position="2176"/>
    </location>
</feature>
<proteinExistence type="predicted"/>
<evidence type="ECO:0000313" key="9">
    <source>
        <dbReference type="Proteomes" id="UP000244890"/>
    </source>
</evidence>
<dbReference type="RefSeq" id="WP_108911678.1">
    <property type="nucleotide sequence ID" value="NZ_CP021886.1"/>
</dbReference>
<feature type="domain" description="Phage-Barnase-EndoU-ColicinE5/D-RelE-like nuclease" evidence="6">
    <location>
        <begin position="1485"/>
        <end position="1583"/>
    </location>
</feature>
<evidence type="ECO:0000313" key="8">
    <source>
        <dbReference type="EMBL" id="AWI34907.1"/>
    </source>
</evidence>
<dbReference type="EMBL" id="CP021886">
    <property type="protein sequence ID" value="AWI34907.1"/>
    <property type="molecule type" value="Genomic_DNA"/>
</dbReference>
<dbReference type="Proteomes" id="UP000244890">
    <property type="component" value="Chromosome"/>
</dbReference>
<evidence type="ECO:0000259" key="4">
    <source>
        <dbReference type="Pfam" id="PF18763"/>
    </source>
</evidence>
<name>A0A2U8FGI7_9HELI</name>
<sequence>MNPQINENLKNMLHLTTSNLTRELQKFEINPQDIKIIFDDYTKGTKAAYEEANEKILSKIYDDNYKVVLDSKEFDKFYEETLNNYELPSSFKNVLNSIKHKVYNPQGVTYKDLEATRKSLNNVYSEDKTLDSYLKNFISSHLREDINKGINNIFSQNKEAYEQAKTLYETKLADYAQLKEIQDSAIYEKIQNVDNSLEDIAKAILKNAKGAGKVKETGTTDKTLLNNFNELTKGLTEQNRQSLELNLLHKIFASSLVENGQTKVLDSPSFLKALEENKQIFKSKGAKEYIETIQGFHKLFKRDADILSNLPNANPKENNSNIATTMSGAFKHMLVSGLFGLFYRNLPHDGLLFGMIFPTMGQGIQKAALKYHLSKALKESTSLENFNFNITQRANRGGFNSPTKELVERIVEQVSEAKEEALRVAKEGTKAQEIPQDLKEQWLKEFNLGSLEQDFIPNFIPEVKAVLQSIGIDKIQLKSGSLVKLDKRQRLEFLPHIKPTLENPDVILKHLNSLIFVKDIGKESFFTSVSKGQNGEMIVRSNSFKTIQNLKNKLNTQREVLFLNKEASNILTEAFTPKMFSKQLDTDIIPQSPANQSNNQSLLDKALKEKQEGIAKEQRLQQEAQQEQAKRTSLLNQKRQSIQQAKDSNVGKSINEVELPLSDSIPYTPLRQTSINLENKTYNAKYVIIKKQDLKPNFSNTGTQGRLIKQTRVIQDIQNNLNPNKLFFSEGSFDGLPVILQDGSVSVGNHRAEALKNLSKESLQTYKEEAKKAFNVDLRDDEVIVRMLDFDIPKQEILNLSFASNVGREQNIAEKALSTLGKYQEGISKLPNRITASSVEEMQSIVSKTLDTTNNGLNTFDTNLALFTHLAKTRNKSILESLESLKGSAEEKQATLRMFVENAGSFYNISQQTLMPKLDLRDYLAQALYFTIKASPSRRDNFREVITEIQDLLKTTDTQGKNAFIEQNPYYYEDLLGKILGYSFARFKELENPAKNLFEFLHNLEPTLRQELEPTLFSNGRAISTADIYDFLSMNIKSGVPSEESSKLLELLPKLKERQEGFNAEKKTPLAEITFIDTKGKEHILTTQTQNQWLETFNLKSLEDSYTPQHSDEIKEALGGKEIKLQKGSLLKLVSQGREEFIPQIKQVLDEPEAIIKDQAGDFLLIKHLKDEDYFVNVSFDNGEYLVSISNGIKESNNLTNKLNAGGEIVYQSPNASSILQTLLQASRYSTNKIDEAIIPQSQTLQGLESAIKEAQTKEPYKPKIKPILESLAQQWKDKELITLNWREKVKGKWVKRTTNFKGEESLRKTYEKYLQYQEQGNDVSQEISLLQKAINAINAEHNQAKLSKETTQAQARKLQEQKESFIAKENGLDIFIELPHQRLKLYSNKYGTDSKYLQNRLQRGYYKEDVLEEIKQVRESIQKDFNLSPIAEFGINYAEYYRDGKRAINKILAEAKDYEIRKAAGNLTQEEIEQGGYKGQVAGAFFREDLKELSGNGEIDLVWGEVTNSQTHKGYGLAHIIDKHPNFDINLIPEIVEQGRLVDLQNGKVGIITDKYTIGMKKEWKDKPTNAYILTAFENNKESAKNLHSSTLTKGETLPLNSDTIIPKTKDSLNKSLKEKQQETIKEQELTGEIKPIDNIQTPTLKEEFATANTSQKISIIQRELLKENEALTKEYRELNEIIKNKDYTSLEISEATNFIKSNTKSLGEKYIELINPFDTRDIILIQRGTPKEEAEHFLEWKIRNESLIPISKTIHNNKKQILKLKSDLEFSWNEANKARLEKNLARLEKHLLKQEEEYFKSLSLTYDLNTQEGLEKTKDLFYRANPTQEQIQLFESILPIAKKLGVEVRNAIREPYQRGGNTKNISGIYLLNQNSARVKHSIKEKEKSTTLLHELIHSVTSRAMIAYERGATHLLNNDQIQAIENINSLYQQIFKQSDELGLSLQNDYGLTNPHELLAELSNPSFVEKLKKINVFEKLIDNIIQLFVSIKEIAGLKKTNAYDTLKNNVADIIQNYKSDFTQQYNNLKIRNITLNNKDTIQTKPFAYHTQTPKGIASLRADLKEALSPYINKEIINKETGLSGTISIKEINKISSSKAVDKSIYNGFSRDEHFKVSENLKELFENAHLKQTHTDYKERPNIQAVHRFNTPLTINDKEAVAKITLFEKRLGNNKIYSLELESLSSAPLSKDADNTGAAVKAQSVESPHNKSTTIAKTDETIIPQLQQKFKYDATKAKDLLDWHKDSSPLTKDEQGLPKVFYHGSRNDKMFEVFDIDAQQKQIAQAWNYKFNKKDDNYNPAIGFWFSDNEKAAKSYGETHLYKVFLNSKKPFIMGDVDKNKWKEILEIFPFIEKRIENGELKKYGINTTEDLFNTYKKELLTPYRKALKEVQDLGYKEPKVYYNGDEQVLVRDKNGKTIDIYKKLSKESQHSLTKLHKAQYHSETELLFKALQTRFDDISFSRNWVYPNRGIPHYSNYLKDKGYDAIKFASDEFVVFNPNQIKAVENKGSVPKSKGEFKTATTKDTTKEGFKYFNKQSPNIYHSNPHLGNGLVGGSIAGFESDESGNITFNPANFLLGLAVGVAGSKGIAQGFKAIKDNPKFREKLQEELANALSKGWESAIRQYPILQSLEPRYIVKNEKGREIQAKGVLKELENKEGGKLQKAFLLENRLNTEALEKQAVELPKELEWRDFKKQFGTKVKEVAINTPIGKVNINVYKAYNHFTNNTYKKDRRKFSGAFLDTLTNPLFVVKQKYRPEMSQVAKKANAMRSNNALVSKMQNKTRLQTGNDYIIQDSYVFYKPFRDYKGLVHLASFAISQNGDLLHKTFYDIKNLSKLQRILKSKDENVIYFKGEQ</sequence>
<feature type="domain" description="DdrB-like" evidence="4">
    <location>
        <begin position="679"/>
        <end position="787"/>
    </location>
</feature>
<dbReference type="Pfam" id="PF18760">
    <property type="entry name" value="ART-PolyVal"/>
    <property type="match status" value="1"/>
</dbReference>
<evidence type="ECO:0000259" key="6">
    <source>
        <dbReference type="Pfam" id="PF18809"/>
    </source>
</evidence>
<dbReference type="Pfam" id="PF18798">
    <property type="entry name" value="LPD3"/>
    <property type="match status" value="1"/>
</dbReference>
<accession>A0A2U8FGI7</accession>
<protein>
    <submittedName>
        <fullName evidence="8">Uncharacterized protein</fullName>
    </submittedName>
</protein>
<reference evidence="8 9" key="1">
    <citation type="submission" date="2017-06" db="EMBL/GenBank/DDBJ databases">
        <title>Complete genome of Helicobacter apodemus.</title>
        <authorList>
            <person name="Cho S."/>
        </authorList>
    </citation>
    <scope>NUCLEOTIDE SEQUENCE [LARGE SCALE GENOMIC DNA]</scope>
    <source>
        <strain evidence="9">SNUVETPUB-15-01</strain>
    </source>
</reference>
<evidence type="ECO:0000256" key="1">
    <source>
        <dbReference type="SAM" id="Coils"/>
    </source>
</evidence>
<dbReference type="Pfam" id="PF18809">
    <property type="entry name" value="PBECR1"/>
    <property type="match status" value="1"/>
</dbReference>
<feature type="coiled-coil region" evidence="1">
    <location>
        <begin position="1342"/>
        <end position="1369"/>
    </location>
</feature>
<gene>
    <name evidence="8" type="ORF">CDV25_09135</name>
</gene>
<organism evidence="8 9">
    <name type="scientific">Helicobacter apodemus</name>
    <dbReference type="NCBI Taxonomy" id="135569"/>
    <lineage>
        <taxon>Bacteria</taxon>
        <taxon>Pseudomonadati</taxon>
        <taxon>Campylobacterota</taxon>
        <taxon>Epsilonproteobacteria</taxon>
        <taxon>Campylobacterales</taxon>
        <taxon>Helicobacteraceae</taxon>
        <taxon>Helicobacter</taxon>
    </lineage>
</organism>
<dbReference type="InterPro" id="IPR041398">
    <property type="entry name" value="DdrB_dom"/>
</dbReference>
<feature type="compositionally biased region" description="Polar residues" evidence="2">
    <location>
        <begin position="633"/>
        <end position="649"/>
    </location>
</feature>
<evidence type="ECO:0000259" key="7">
    <source>
        <dbReference type="Pfam" id="PF18810"/>
    </source>
</evidence>
<dbReference type="Pfam" id="PF18810">
    <property type="entry name" value="PBECR2"/>
    <property type="match status" value="1"/>
</dbReference>
<evidence type="ECO:0000256" key="2">
    <source>
        <dbReference type="SAM" id="MobiDB-lite"/>
    </source>
</evidence>
<evidence type="ECO:0000259" key="5">
    <source>
        <dbReference type="Pfam" id="PF18798"/>
    </source>
</evidence>
<dbReference type="OrthoDB" id="5363441at2"/>
<dbReference type="KEGG" id="had:CDV25_09135"/>
<feature type="region of interest" description="Disordered" evidence="2">
    <location>
        <begin position="614"/>
        <end position="649"/>
    </location>
</feature>
<dbReference type="Pfam" id="PF18763">
    <property type="entry name" value="ddrB-ParB"/>
    <property type="match status" value="1"/>
</dbReference>
<dbReference type="InterPro" id="IPR041110">
    <property type="entry name" value="PBECR2"/>
</dbReference>
<feature type="domain" description="ART-PolyVal-like" evidence="3">
    <location>
        <begin position="2252"/>
        <end position="2507"/>
    </location>
</feature>
<dbReference type="InterPro" id="IPR040824">
    <property type="entry name" value="LPD3"/>
</dbReference>